<evidence type="ECO:0000256" key="3">
    <source>
        <dbReference type="ARBA" id="ARBA00022763"/>
    </source>
</evidence>
<dbReference type="EMBL" id="CAMXCT020006580">
    <property type="protein sequence ID" value="CAL1169745.1"/>
    <property type="molecule type" value="Genomic_DNA"/>
</dbReference>
<comment type="similarity">
    <text evidence="1">Belongs to the ATP-dependent DNA ligase family.</text>
</comment>
<keyword evidence="4" id="KW-0233">DNA recombination</keyword>
<protein>
    <submittedName>
        <fullName evidence="9">DNA ligase 1 (DNA ligase I) (DmDNA Lig I)</fullName>
    </submittedName>
</protein>
<keyword evidence="5" id="KW-0234">DNA repair</keyword>
<dbReference type="GO" id="GO:0006273">
    <property type="term" value="P:lagging strand elongation"/>
    <property type="evidence" value="ECO:0007669"/>
    <property type="project" value="TreeGrafter"/>
</dbReference>
<evidence type="ECO:0000256" key="2">
    <source>
        <dbReference type="ARBA" id="ARBA00022598"/>
    </source>
</evidence>
<sequence>MAPKRGSIEAAFAGKAKGAKSKKAGLEQSTPESKPSVGAADVTPSPEMPKRRRLEKAPETTPTKPKVQKDVEMKAPPADVKISTSHGPSETGPWSLWSGASSKGSKDLASASFDPQLLESEFPVGKAVGFALLSSALLEIEEQRGKGQGSRKRMTVVLSNLFRFLIHVRPQDLIASIYILINKVAPDYEAAELGVGDSIIIKALCENFGRSESTIKHALATGEAKDLGEVALQSRLSNADGGSVLSRDLGLSYSKLKVLRYAGYAYYAYVCVHRLMSNFRSFELIRSHGAIQRKRPDLIQG</sequence>
<dbReference type="GO" id="GO:0003677">
    <property type="term" value="F:DNA binding"/>
    <property type="evidence" value="ECO:0007669"/>
    <property type="project" value="InterPro"/>
</dbReference>
<keyword evidence="10" id="KW-1185">Reference proteome</keyword>
<evidence type="ECO:0000256" key="4">
    <source>
        <dbReference type="ARBA" id="ARBA00023172"/>
    </source>
</evidence>
<dbReference type="SUPFAM" id="SSF117018">
    <property type="entry name" value="ATP-dependent DNA ligase DNA-binding domain"/>
    <property type="match status" value="1"/>
</dbReference>
<comment type="caution">
    <text evidence="8">The sequence shown here is derived from an EMBL/GenBank/DDBJ whole genome shotgun (WGS) entry which is preliminary data.</text>
</comment>
<dbReference type="PANTHER" id="PTHR45674">
    <property type="entry name" value="DNA LIGASE 1/3 FAMILY MEMBER"/>
    <property type="match status" value="1"/>
</dbReference>
<dbReference type="Pfam" id="PF04675">
    <property type="entry name" value="DNA_ligase_A_N"/>
    <property type="match status" value="1"/>
</dbReference>
<proteinExistence type="inferred from homology"/>
<keyword evidence="3" id="KW-0227">DNA damage</keyword>
<accession>A0A9P1DU57</accession>
<feature type="domain" description="DNA ligase ATP-dependent N-terminal" evidence="7">
    <location>
        <begin position="130"/>
        <end position="235"/>
    </location>
</feature>
<dbReference type="InterPro" id="IPR050191">
    <property type="entry name" value="ATP-dep_DNA_ligase"/>
</dbReference>
<evidence type="ECO:0000256" key="6">
    <source>
        <dbReference type="SAM" id="MobiDB-lite"/>
    </source>
</evidence>
<dbReference type="AlphaFoldDB" id="A0A9P1DU57"/>
<evidence type="ECO:0000313" key="10">
    <source>
        <dbReference type="Proteomes" id="UP001152797"/>
    </source>
</evidence>
<dbReference type="InterPro" id="IPR012308">
    <property type="entry name" value="DNA_ligase_ATP-dep_N"/>
</dbReference>
<dbReference type="OrthoDB" id="206088at2759"/>
<keyword evidence="2 9" id="KW-0436">Ligase</keyword>
<gene>
    <name evidence="8" type="ORF">C1SCF055_LOCUS41121</name>
</gene>
<dbReference type="InterPro" id="IPR036599">
    <property type="entry name" value="DNA_ligase_N_sf"/>
</dbReference>
<evidence type="ECO:0000259" key="7">
    <source>
        <dbReference type="Pfam" id="PF04675"/>
    </source>
</evidence>
<evidence type="ECO:0000313" key="9">
    <source>
        <dbReference type="EMBL" id="CAL4803682.1"/>
    </source>
</evidence>
<organism evidence="8">
    <name type="scientific">Cladocopium goreaui</name>
    <dbReference type="NCBI Taxonomy" id="2562237"/>
    <lineage>
        <taxon>Eukaryota</taxon>
        <taxon>Sar</taxon>
        <taxon>Alveolata</taxon>
        <taxon>Dinophyceae</taxon>
        <taxon>Suessiales</taxon>
        <taxon>Symbiodiniaceae</taxon>
        <taxon>Cladocopium</taxon>
    </lineage>
</organism>
<dbReference type="GO" id="GO:0006281">
    <property type="term" value="P:DNA repair"/>
    <property type="evidence" value="ECO:0007669"/>
    <property type="project" value="UniProtKB-KW"/>
</dbReference>
<dbReference type="GO" id="GO:0003910">
    <property type="term" value="F:DNA ligase (ATP) activity"/>
    <property type="evidence" value="ECO:0007669"/>
    <property type="project" value="InterPro"/>
</dbReference>
<dbReference type="Proteomes" id="UP001152797">
    <property type="component" value="Unassembled WGS sequence"/>
</dbReference>
<reference evidence="8" key="1">
    <citation type="submission" date="2022-10" db="EMBL/GenBank/DDBJ databases">
        <authorList>
            <person name="Chen Y."/>
            <person name="Dougan E. K."/>
            <person name="Chan C."/>
            <person name="Rhodes N."/>
            <person name="Thang M."/>
        </authorList>
    </citation>
    <scope>NUCLEOTIDE SEQUENCE</scope>
</reference>
<dbReference type="PANTHER" id="PTHR45674:SF4">
    <property type="entry name" value="DNA LIGASE 1"/>
    <property type="match status" value="1"/>
</dbReference>
<dbReference type="Gene3D" id="1.10.3260.10">
    <property type="entry name" value="DNA ligase, ATP-dependent, N-terminal domain"/>
    <property type="match status" value="1"/>
</dbReference>
<feature type="region of interest" description="Disordered" evidence="6">
    <location>
        <begin position="1"/>
        <end position="99"/>
    </location>
</feature>
<name>A0A9P1DU57_9DINO</name>
<reference evidence="9 10" key="2">
    <citation type="submission" date="2024-05" db="EMBL/GenBank/DDBJ databases">
        <authorList>
            <person name="Chen Y."/>
            <person name="Shah S."/>
            <person name="Dougan E. K."/>
            <person name="Thang M."/>
            <person name="Chan C."/>
        </authorList>
    </citation>
    <scope>NUCLEOTIDE SEQUENCE [LARGE SCALE GENOMIC DNA]</scope>
</reference>
<dbReference type="EMBL" id="CAMXCT030006580">
    <property type="protein sequence ID" value="CAL4803682.1"/>
    <property type="molecule type" value="Genomic_DNA"/>
</dbReference>
<evidence type="ECO:0000256" key="5">
    <source>
        <dbReference type="ARBA" id="ARBA00023204"/>
    </source>
</evidence>
<dbReference type="EMBL" id="CAMXCT010006580">
    <property type="protein sequence ID" value="CAI4016370.1"/>
    <property type="molecule type" value="Genomic_DNA"/>
</dbReference>
<evidence type="ECO:0000313" key="8">
    <source>
        <dbReference type="EMBL" id="CAI4016370.1"/>
    </source>
</evidence>
<dbReference type="GO" id="GO:0006310">
    <property type="term" value="P:DNA recombination"/>
    <property type="evidence" value="ECO:0007669"/>
    <property type="project" value="UniProtKB-KW"/>
</dbReference>
<evidence type="ECO:0000256" key="1">
    <source>
        <dbReference type="ARBA" id="ARBA00007572"/>
    </source>
</evidence>